<gene>
    <name evidence="9" type="ORF">HNQ60_005408</name>
</gene>
<dbReference type="Pfam" id="PF25989">
    <property type="entry name" value="YknX_C"/>
    <property type="match status" value="1"/>
</dbReference>
<evidence type="ECO:0000259" key="6">
    <source>
        <dbReference type="Pfam" id="PF25876"/>
    </source>
</evidence>
<keyword evidence="4" id="KW-0105">Cadmium resistance</keyword>
<reference evidence="9 10" key="1">
    <citation type="submission" date="2020-08" db="EMBL/GenBank/DDBJ databases">
        <title>Genomic Encyclopedia of Type Strains, Phase IV (KMG-IV): sequencing the most valuable type-strain genomes for metagenomic binning, comparative biology and taxonomic classification.</title>
        <authorList>
            <person name="Goeker M."/>
        </authorList>
    </citation>
    <scope>NUCLEOTIDE SEQUENCE [LARGE SCALE GENOMIC DNA]</scope>
    <source>
        <strain evidence="9 10">DSM 26723</strain>
    </source>
</reference>
<dbReference type="PROSITE" id="PS51257">
    <property type="entry name" value="PROKAR_LIPOPROTEIN"/>
    <property type="match status" value="1"/>
</dbReference>
<dbReference type="Gene3D" id="2.40.50.100">
    <property type="match status" value="1"/>
</dbReference>
<evidence type="ECO:0000256" key="5">
    <source>
        <dbReference type="ARBA" id="ARBA00058766"/>
    </source>
</evidence>
<dbReference type="InterPro" id="IPR058637">
    <property type="entry name" value="YknX-like_C"/>
</dbReference>
<comment type="caution">
    <text evidence="9">The sequence shown here is derived from an EMBL/GenBank/DDBJ whole genome shotgun (WGS) entry which is preliminary data.</text>
</comment>
<comment type="similarity">
    <text evidence="1">Belongs to the membrane fusion protein (MFP) (TC 8.A.1) family.</text>
</comment>
<evidence type="ECO:0000313" key="10">
    <source>
        <dbReference type="Proteomes" id="UP000588068"/>
    </source>
</evidence>
<feature type="domain" description="YknX-like C-terminal permuted SH3-like" evidence="8">
    <location>
        <begin position="282"/>
        <end position="344"/>
    </location>
</feature>
<evidence type="ECO:0000313" key="9">
    <source>
        <dbReference type="EMBL" id="MBB6096486.1"/>
    </source>
</evidence>
<dbReference type="GO" id="GO:0015562">
    <property type="term" value="F:efflux transmembrane transporter activity"/>
    <property type="evidence" value="ECO:0007669"/>
    <property type="project" value="TreeGrafter"/>
</dbReference>
<evidence type="ECO:0000259" key="7">
    <source>
        <dbReference type="Pfam" id="PF25954"/>
    </source>
</evidence>
<dbReference type="PANTHER" id="PTHR30469:SF16">
    <property type="entry name" value="HAE1 FAMILY EFFLUX PUMP MFP COMPONENT"/>
    <property type="match status" value="1"/>
</dbReference>
<dbReference type="FunFam" id="2.40.420.20:FF:000006">
    <property type="entry name" value="RND family efflux transporter MFP subunit"/>
    <property type="match status" value="1"/>
</dbReference>
<dbReference type="Proteomes" id="UP000588068">
    <property type="component" value="Unassembled WGS sequence"/>
</dbReference>
<sequence>MRVNRFVLIAVTATGGLAGVLGCSPNAKPVDGARGPGGNAGAVTAVVTSPVVEKELDLLIEAVGSARANESVELTSKTLNIVTAIRFVEGEVVRRDTVLIEFDGAQPRAELAEAEAALIESTAALERSRSLASTKILSQSQLDQIEATYKANQARVAAAKSRLSDTVIRAPFSGRTGFRRVSVGSLVPPGTAITTLDDTSVIKIEFTVPQVYQYALKDGLPVVATASGLPGQKFDGRISAFDSRVDPVTRTINTRAVVSNRDGILKPGTFMSVVVRAAPTKALVVPEAALVPEQGRVFVFVAEGDTALKQEVSIGRRLTGEVEILSGLKREQQVIVEGTQKVRDKSRISQSQYAAVATES</sequence>
<protein>
    <submittedName>
        <fullName evidence="9">Membrane fusion protein (Multidrug efflux system)</fullName>
    </submittedName>
</protein>
<dbReference type="InterPro" id="IPR058624">
    <property type="entry name" value="MdtA-like_HH"/>
</dbReference>
<dbReference type="Gene3D" id="1.10.287.470">
    <property type="entry name" value="Helix hairpin bin"/>
    <property type="match status" value="1"/>
</dbReference>
<dbReference type="FunFam" id="2.40.30.170:FF:000010">
    <property type="entry name" value="Efflux RND transporter periplasmic adaptor subunit"/>
    <property type="match status" value="1"/>
</dbReference>
<dbReference type="PANTHER" id="PTHR30469">
    <property type="entry name" value="MULTIDRUG RESISTANCE PROTEIN MDTA"/>
    <property type="match status" value="1"/>
</dbReference>
<evidence type="ECO:0000256" key="2">
    <source>
        <dbReference type="ARBA" id="ARBA00022448"/>
    </source>
</evidence>
<dbReference type="InterPro" id="IPR058792">
    <property type="entry name" value="Beta-barrel_RND_2"/>
</dbReference>
<name>A0A841HU98_9GAMM</name>
<comment type="function">
    <text evidence="5">CzcA and CzcB together would act in zinc efflux nearly as effectively as the complete czc efflux system (CzcABC). The CzcB protein is thought to funnel zinc cations to the CzcA transport protein.</text>
</comment>
<dbReference type="GO" id="GO:1990281">
    <property type="term" value="C:efflux pump complex"/>
    <property type="evidence" value="ECO:0007669"/>
    <property type="project" value="TreeGrafter"/>
</dbReference>
<dbReference type="EMBL" id="JACHHZ010000008">
    <property type="protein sequence ID" value="MBB6096486.1"/>
    <property type="molecule type" value="Genomic_DNA"/>
</dbReference>
<keyword evidence="10" id="KW-1185">Reference proteome</keyword>
<proteinExistence type="inferred from homology"/>
<dbReference type="AlphaFoldDB" id="A0A841HU98"/>
<keyword evidence="2" id="KW-0813">Transport</keyword>
<evidence type="ECO:0000256" key="3">
    <source>
        <dbReference type="ARBA" id="ARBA00022833"/>
    </source>
</evidence>
<dbReference type="InterPro" id="IPR006143">
    <property type="entry name" value="RND_pump_MFP"/>
</dbReference>
<dbReference type="Pfam" id="PF25954">
    <property type="entry name" value="Beta-barrel_RND_2"/>
    <property type="match status" value="1"/>
</dbReference>
<evidence type="ECO:0000259" key="8">
    <source>
        <dbReference type="Pfam" id="PF25989"/>
    </source>
</evidence>
<dbReference type="NCBIfam" id="TIGR01730">
    <property type="entry name" value="RND_mfp"/>
    <property type="match status" value="1"/>
</dbReference>
<dbReference type="Pfam" id="PF25876">
    <property type="entry name" value="HH_MFP_RND"/>
    <property type="match status" value="1"/>
</dbReference>
<dbReference type="RefSeq" id="WP_221304478.1">
    <property type="nucleotide sequence ID" value="NZ_JACHHZ010000008.1"/>
</dbReference>
<accession>A0A841HU98</accession>
<evidence type="ECO:0000256" key="4">
    <source>
        <dbReference type="ARBA" id="ARBA00043263"/>
    </source>
</evidence>
<organism evidence="9 10">
    <name type="scientific">Povalibacter uvarum</name>
    <dbReference type="NCBI Taxonomy" id="732238"/>
    <lineage>
        <taxon>Bacteria</taxon>
        <taxon>Pseudomonadati</taxon>
        <taxon>Pseudomonadota</taxon>
        <taxon>Gammaproteobacteria</taxon>
        <taxon>Steroidobacterales</taxon>
        <taxon>Steroidobacteraceae</taxon>
        <taxon>Povalibacter</taxon>
    </lineage>
</organism>
<dbReference type="GO" id="GO:0046686">
    <property type="term" value="P:response to cadmium ion"/>
    <property type="evidence" value="ECO:0007669"/>
    <property type="project" value="UniProtKB-KW"/>
</dbReference>
<keyword evidence="3" id="KW-0862">Zinc</keyword>
<dbReference type="SUPFAM" id="SSF111369">
    <property type="entry name" value="HlyD-like secretion proteins"/>
    <property type="match status" value="1"/>
</dbReference>
<feature type="domain" description="CusB-like beta-barrel" evidence="7">
    <location>
        <begin position="204"/>
        <end position="277"/>
    </location>
</feature>
<dbReference type="Gene3D" id="2.40.420.20">
    <property type="match status" value="1"/>
</dbReference>
<dbReference type="Gene3D" id="2.40.30.170">
    <property type="match status" value="1"/>
</dbReference>
<evidence type="ECO:0000256" key="1">
    <source>
        <dbReference type="ARBA" id="ARBA00009477"/>
    </source>
</evidence>
<feature type="domain" description="Multidrug resistance protein MdtA-like alpha-helical hairpin" evidence="6">
    <location>
        <begin position="106"/>
        <end position="163"/>
    </location>
</feature>